<sequence length="197" mass="22729">MNKEKALELLHANMQNVNLRRHCYAVGFALAGVYKYLKENNWKNDSPDSSEIWEVLGILHDSDYEKTKEDWTKHTILTQDWLKKTGMSNNDPLFLAVRSHNNKITKQREPLTQMEWALECLDELTGLIVAVALVKPDKKLESVSVDSILKKWNQKAFAAGVDRFQTEQCMEKLDIPLEVFIDIVLKSMQKHSDELGL</sequence>
<dbReference type="AlphaFoldDB" id="A0A2H0R9X2"/>
<comment type="caution">
    <text evidence="1">The sequence shown here is derived from an EMBL/GenBank/DDBJ whole genome shotgun (WGS) entry which is preliminary data.</text>
</comment>
<dbReference type="SUPFAM" id="SSF109604">
    <property type="entry name" value="HD-domain/PDEase-like"/>
    <property type="match status" value="1"/>
</dbReference>
<evidence type="ECO:0000313" key="2">
    <source>
        <dbReference type="Proteomes" id="UP000230214"/>
    </source>
</evidence>
<dbReference type="PANTHER" id="PTHR38659">
    <property type="entry name" value="METAL-DEPENDENT PHOSPHOHYDROLASE"/>
    <property type="match status" value="1"/>
</dbReference>
<organism evidence="1 2">
    <name type="scientific">candidate division WWE3 bacterium CG10_big_fil_rev_8_21_14_0_10_32_10</name>
    <dbReference type="NCBI Taxonomy" id="1975090"/>
    <lineage>
        <taxon>Bacteria</taxon>
        <taxon>Katanobacteria</taxon>
    </lineage>
</organism>
<reference evidence="1 2" key="1">
    <citation type="submission" date="2017-09" db="EMBL/GenBank/DDBJ databases">
        <title>Depth-based differentiation of microbial function through sediment-hosted aquifers and enrichment of novel symbionts in the deep terrestrial subsurface.</title>
        <authorList>
            <person name="Probst A.J."/>
            <person name="Ladd B."/>
            <person name="Jarett J.K."/>
            <person name="Geller-Mcgrath D.E."/>
            <person name="Sieber C.M."/>
            <person name="Emerson J.B."/>
            <person name="Anantharaman K."/>
            <person name="Thomas B.C."/>
            <person name="Malmstrom R."/>
            <person name="Stieglmeier M."/>
            <person name="Klingl A."/>
            <person name="Woyke T."/>
            <person name="Ryan C.M."/>
            <person name="Banfield J.F."/>
        </authorList>
    </citation>
    <scope>NUCLEOTIDE SEQUENCE [LARGE SCALE GENOMIC DNA]</scope>
    <source>
        <strain evidence="1">CG10_big_fil_rev_8_21_14_0_10_32_10</strain>
    </source>
</reference>
<evidence type="ECO:0008006" key="3">
    <source>
        <dbReference type="Google" id="ProtNLM"/>
    </source>
</evidence>
<protein>
    <recommendedName>
        <fullName evidence="3">Phosphohydrolase</fullName>
    </recommendedName>
</protein>
<proteinExistence type="predicted"/>
<gene>
    <name evidence="1" type="ORF">COV24_04185</name>
</gene>
<evidence type="ECO:0000313" key="1">
    <source>
        <dbReference type="EMBL" id="PIR43136.1"/>
    </source>
</evidence>
<dbReference type="PANTHER" id="PTHR38659:SF1">
    <property type="entry name" value="METAL DEPENDENT PHOSPHOHYDROLASE"/>
    <property type="match status" value="1"/>
</dbReference>
<dbReference type="Proteomes" id="UP000230214">
    <property type="component" value="Unassembled WGS sequence"/>
</dbReference>
<accession>A0A2H0R9X2</accession>
<dbReference type="EMBL" id="PCXU01000036">
    <property type="protein sequence ID" value="PIR43136.1"/>
    <property type="molecule type" value="Genomic_DNA"/>
</dbReference>
<name>A0A2H0R9X2_UNCKA</name>